<protein>
    <submittedName>
        <fullName evidence="3">Uncharacterized protein</fullName>
    </submittedName>
</protein>
<evidence type="ECO:0000256" key="1">
    <source>
        <dbReference type="SAM" id="MobiDB-lite"/>
    </source>
</evidence>
<keyword evidence="4" id="KW-1185">Reference proteome</keyword>
<sequence>MTSGTENAANSAPQSEPRRWVEVLEFQRKSAVVWRPPFLVNDPPPFEIIKGHSTSKFSASYSLHLCCFFFPFIGSGHFFFLVVFVLELHMCDPLVKTGHAKKKRTLYDYQLPTNLTWDGEWSILIEPGKTDEEGWSYAVKFDSESFSIDGKHCYFVRSCKKKKGGEKGREKKKEERKKRKYVRDYKKGVPPTPNGNGNISITPAQGSNNNASANPNTPQVWFSVTEQPHHNVPTLTEHVVFEVETRDLMSRNWKPYNALWFNVDMKPLFSTLFFF</sequence>
<keyword evidence="2" id="KW-0472">Membrane</keyword>
<accession>X6M9H4</accession>
<keyword evidence="2" id="KW-0812">Transmembrane</keyword>
<organism evidence="3 4">
    <name type="scientific">Reticulomyxa filosa</name>
    <dbReference type="NCBI Taxonomy" id="46433"/>
    <lineage>
        <taxon>Eukaryota</taxon>
        <taxon>Sar</taxon>
        <taxon>Rhizaria</taxon>
        <taxon>Retaria</taxon>
        <taxon>Foraminifera</taxon>
        <taxon>Monothalamids</taxon>
        <taxon>Reticulomyxidae</taxon>
        <taxon>Reticulomyxa</taxon>
    </lineage>
</organism>
<dbReference type="AlphaFoldDB" id="X6M9H4"/>
<dbReference type="Proteomes" id="UP000023152">
    <property type="component" value="Unassembled WGS sequence"/>
</dbReference>
<name>X6M9H4_RETFI</name>
<keyword evidence="2" id="KW-1133">Transmembrane helix</keyword>
<evidence type="ECO:0000313" key="3">
    <source>
        <dbReference type="EMBL" id="ETO10534.1"/>
    </source>
</evidence>
<evidence type="ECO:0000256" key="2">
    <source>
        <dbReference type="SAM" id="Phobius"/>
    </source>
</evidence>
<feature type="region of interest" description="Disordered" evidence="1">
    <location>
        <begin position="165"/>
        <end position="198"/>
    </location>
</feature>
<reference evidence="3 4" key="1">
    <citation type="journal article" date="2013" name="Curr. Biol.">
        <title>The Genome of the Foraminiferan Reticulomyxa filosa.</title>
        <authorList>
            <person name="Glockner G."/>
            <person name="Hulsmann N."/>
            <person name="Schleicher M."/>
            <person name="Noegel A.A."/>
            <person name="Eichinger L."/>
            <person name="Gallinger C."/>
            <person name="Pawlowski J."/>
            <person name="Sierra R."/>
            <person name="Euteneuer U."/>
            <person name="Pillet L."/>
            <person name="Moustafa A."/>
            <person name="Platzer M."/>
            <person name="Groth M."/>
            <person name="Szafranski K."/>
            <person name="Schliwa M."/>
        </authorList>
    </citation>
    <scope>NUCLEOTIDE SEQUENCE [LARGE SCALE GENOMIC DNA]</scope>
</reference>
<evidence type="ECO:0000313" key="4">
    <source>
        <dbReference type="Proteomes" id="UP000023152"/>
    </source>
</evidence>
<comment type="caution">
    <text evidence="3">The sequence shown here is derived from an EMBL/GenBank/DDBJ whole genome shotgun (WGS) entry which is preliminary data.</text>
</comment>
<gene>
    <name evidence="3" type="ORF">RFI_26844</name>
</gene>
<proteinExistence type="predicted"/>
<dbReference type="EMBL" id="ASPP01023413">
    <property type="protein sequence ID" value="ETO10534.1"/>
    <property type="molecule type" value="Genomic_DNA"/>
</dbReference>
<feature type="transmembrane region" description="Helical" evidence="2">
    <location>
        <begin position="61"/>
        <end position="86"/>
    </location>
</feature>